<sequence>MIPKWLLISAGILIFLGAATWYGLLTPTKDIEEDINNTSKPTVFLIVDSLMDEPMLQAIKEGKAPALKFLMEQGDYIPEVVSSYPTMSVTIDSTLLTGSYADGHQLPGLVWFHPEEQRLVNYGAGKMEVLQQGIKQVVQDGVYNLNEKHLSNEMTTIYEELYDIGLSSASINGLVYRGKESHQLHIPGLATAFNLLPDTLQVKGPSILSMGIVSRLNPENVKNNNPWQGLGVNDTFTAEEVRFLIENNSLPSFTLAYLPDLDHYLHEEGPEDLKGIEAADKQIQRILNAYPTWEAALEEISLIVYGDSGQSFIGKEKNEAVIDLTELGEEFQVAEAGKEVQQEDQVILGVNERMAYIYLLDESITYEKIAFFLRKDPRIGFIAWKDDRGNHVFAGKSQEKLIFQQDGTFSDKYGQNWDIKGNPAALDLSIADTGDIEYGDYPDALARLYGALHSHRGRFLIVDAMPGYEFVAEHSPTHLGGAGHGSLHKKDSVTPLIVTGIHTKPRYPRVVDFKQWLLEEVGQ</sequence>
<organism evidence="1 2">
    <name type="scientific">Virgibacillus sediminis</name>
    <dbReference type="NCBI Taxonomy" id="202260"/>
    <lineage>
        <taxon>Bacteria</taxon>
        <taxon>Bacillati</taxon>
        <taxon>Bacillota</taxon>
        <taxon>Bacilli</taxon>
        <taxon>Bacillales</taxon>
        <taxon>Bacillaceae</taxon>
        <taxon>Virgibacillus</taxon>
    </lineage>
</organism>
<accession>A0ABV7AAD7</accession>
<evidence type="ECO:0000313" key="1">
    <source>
        <dbReference type="EMBL" id="MFC2949814.1"/>
    </source>
</evidence>
<protein>
    <submittedName>
        <fullName evidence="1">Alkaline phosphatase family protein</fullName>
    </submittedName>
</protein>
<dbReference type="PANTHER" id="PTHR10151:SF120">
    <property type="entry name" value="BIS(5'-ADENOSYL)-TRIPHOSPHATASE"/>
    <property type="match status" value="1"/>
</dbReference>
<name>A0ABV7AAD7_9BACI</name>
<dbReference type="RefSeq" id="WP_390307784.1">
    <property type="nucleotide sequence ID" value="NZ_JBHRRZ010000039.1"/>
</dbReference>
<dbReference type="InterPro" id="IPR017850">
    <property type="entry name" value="Alkaline_phosphatase_core_sf"/>
</dbReference>
<dbReference type="Pfam" id="PF01663">
    <property type="entry name" value="Phosphodiest"/>
    <property type="match status" value="1"/>
</dbReference>
<dbReference type="Gene3D" id="3.40.720.10">
    <property type="entry name" value="Alkaline Phosphatase, subunit A"/>
    <property type="match status" value="1"/>
</dbReference>
<dbReference type="Proteomes" id="UP001595387">
    <property type="component" value="Unassembled WGS sequence"/>
</dbReference>
<dbReference type="EMBL" id="JBHRRZ010000039">
    <property type="protein sequence ID" value="MFC2949814.1"/>
    <property type="molecule type" value="Genomic_DNA"/>
</dbReference>
<reference evidence="2" key="1">
    <citation type="journal article" date="2019" name="Int. J. Syst. Evol. Microbiol.">
        <title>The Global Catalogue of Microorganisms (GCM) 10K type strain sequencing project: providing services to taxonomists for standard genome sequencing and annotation.</title>
        <authorList>
            <consortium name="The Broad Institute Genomics Platform"/>
            <consortium name="The Broad Institute Genome Sequencing Center for Infectious Disease"/>
            <person name="Wu L."/>
            <person name="Ma J."/>
        </authorList>
    </citation>
    <scope>NUCLEOTIDE SEQUENCE [LARGE SCALE GENOMIC DNA]</scope>
    <source>
        <strain evidence="2">KCTC 13193</strain>
    </source>
</reference>
<evidence type="ECO:0000313" key="2">
    <source>
        <dbReference type="Proteomes" id="UP001595387"/>
    </source>
</evidence>
<gene>
    <name evidence="1" type="ORF">ACFODW_15940</name>
</gene>
<proteinExistence type="predicted"/>
<dbReference type="PANTHER" id="PTHR10151">
    <property type="entry name" value="ECTONUCLEOTIDE PYROPHOSPHATASE/PHOSPHODIESTERASE"/>
    <property type="match status" value="1"/>
</dbReference>
<dbReference type="SUPFAM" id="SSF53649">
    <property type="entry name" value="Alkaline phosphatase-like"/>
    <property type="match status" value="1"/>
</dbReference>
<dbReference type="InterPro" id="IPR002591">
    <property type="entry name" value="Phosphodiest/P_Trfase"/>
</dbReference>
<keyword evidence="2" id="KW-1185">Reference proteome</keyword>
<comment type="caution">
    <text evidence="1">The sequence shown here is derived from an EMBL/GenBank/DDBJ whole genome shotgun (WGS) entry which is preliminary data.</text>
</comment>